<comment type="caution">
    <text evidence="2">The sequence shown here is derived from an EMBL/GenBank/DDBJ whole genome shotgun (WGS) entry which is preliminary data.</text>
</comment>
<name>A0AA88AY01_FICCA</name>
<feature type="region of interest" description="Disordered" evidence="1">
    <location>
        <begin position="876"/>
        <end position="904"/>
    </location>
</feature>
<organism evidence="2 3">
    <name type="scientific">Ficus carica</name>
    <name type="common">Common fig</name>
    <dbReference type="NCBI Taxonomy" id="3494"/>
    <lineage>
        <taxon>Eukaryota</taxon>
        <taxon>Viridiplantae</taxon>
        <taxon>Streptophyta</taxon>
        <taxon>Embryophyta</taxon>
        <taxon>Tracheophyta</taxon>
        <taxon>Spermatophyta</taxon>
        <taxon>Magnoliopsida</taxon>
        <taxon>eudicotyledons</taxon>
        <taxon>Gunneridae</taxon>
        <taxon>Pentapetalae</taxon>
        <taxon>rosids</taxon>
        <taxon>fabids</taxon>
        <taxon>Rosales</taxon>
        <taxon>Moraceae</taxon>
        <taxon>Ficeae</taxon>
        <taxon>Ficus</taxon>
    </lineage>
</organism>
<dbReference type="AlphaFoldDB" id="A0AA88AY01"/>
<evidence type="ECO:0000256" key="1">
    <source>
        <dbReference type="SAM" id="MobiDB-lite"/>
    </source>
</evidence>
<dbReference type="PANTHER" id="PTHR32010">
    <property type="entry name" value="PHOTOSYSTEM II STABILITY/ASSEMBLY FACTOR HCF136, CHLOROPLASTIC"/>
    <property type="match status" value="1"/>
</dbReference>
<proteinExistence type="predicted"/>
<evidence type="ECO:0000313" key="3">
    <source>
        <dbReference type="Proteomes" id="UP001187192"/>
    </source>
</evidence>
<dbReference type="InterPro" id="IPR008507">
    <property type="entry name" value="DUF789"/>
</dbReference>
<dbReference type="Pfam" id="PF05623">
    <property type="entry name" value="DUF789"/>
    <property type="match status" value="1"/>
</dbReference>
<evidence type="ECO:0000313" key="2">
    <source>
        <dbReference type="EMBL" id="GMN51306.1"/>
    </source>
</evidence>
<feature type="region of interest" description="Disordered" evidence="1">
    <location>
        <begin position="415"/>
        <end position="487"/>
    </location>
</feature>
<feature type="region of interest" description="Disordered" evidence="1">
    <location>
        <begin position="1"/>
        <end position="24"/>
    </location>
</feature>
<feature type="compositionally biased region" description="Low complexity" evidence="1">
    <location>
        <begin position="443"/>
        <end position="454"/>
    </location>
</feature>
<dbReference type="PANTHER" id="PTHR32010:SF18">
    <property type="entry name" value="DUF789 FAMILY PROTEIN"/>
    <property type="match status" value="1"/>
</dbReference>
<gene>
    <name evidence="2" type="ORF">TIFTF001_020457</name>
</gene>
<feature type="compositionally biased region" description="Low complexity" evidence="1">
    <location>
        <begin position="884"/>
        <end position="893"/>
    </location>
</feature>
<feature type="compositionally biased region" description="Polar residues" evidence="1">
    <location>
        <begin position="289"/>
        <end position="299"/>
    </location>
</feature>
<dbReference type="Proteomes" id="UP001187192">
    <property type="component" value="Unassembled WGS sequence"/>
</dbReference>
<sequence>MRKEQQQQEDAALAPSKMAHEKMHHALQRTNNDTLGILDRGSDFLPRKLQKQNDFKRPSEVRGVSSLNWRNSDNRCSVLTFLKLESNGHWRIVALPLHCPDSKYLGSGASTDCLHFVCPQPINSVQADHQKVTKGPVRGGNYSSNSLTNKSFLGSTVQHQSQNKALANETKWSELPQKFCQKSLPGNESFGSMSKSSNDIKSSTAFVNNSEVDNVVKTSSKKKSKKSRRGRKKNPCQTGSTGSEVLSEESQRGGAGSGTYRCCDGDHKDSPALCSTRLESSLPEDVVHSSETPKTSASHSKGADMLEEALTETHAVGTLENQLLSKDSADSTCDGSRNTNHTKVSCYDDLHSRDSSNMPDSLTGLIHPDSVDSNKMCNISKQSEKTSCRADLSETVASNFSKGSLSCKSLSSNVVDKSSQGSLDRNSSDIHVSVPRNKQNNTFSRFSSASRFRSGGNTHGRPRKESSHSVWQKVQRNGTHDSIGDSKKVPVFSQCDATLEKGTCNTSKDEKQLKDNVSRKLGRKSGGALKQECKFNYKSGPPAGMVNAHGCVKVTTTCPDEKDRESVCITNSSMKKRAVDDSNHSLPKSCNSSGQSKVVQVQSPVFLPHIFGYSVKQRQDSIPLSEGTQNCSSESLMQKWVPIRVKDLGLTNSANGSSLERFVNPSAENLTVKNTVESKLNVNSQDVPEGVTCVGKSSGYATHSSDDHACMTLELKNQDASVVEIKNKETAAHFSKTESGVLNTSRPVPAKIAEAVIDSCRVQLASETVERVSGHPIAEFERLLHYSCPVINQLPNVVCHICSRNQFGGVLLCRHETPNISLGSVWQWYEEPSNYGLKTRAYDYGNTRRLGVEGFSFHAYFVPYLSAVQLFRTRGKNSEDENNKNSSSELSVSDGCTETSERSSSVDRLPIFSSLFPQPRKEFQSFPPRVNQVCSPEPSTASAKCVAASLGSVETTWSSDAELLFEYFETEPPQLRRPLYEKIEELVRGNGPSQYRGYGDPTVLDLIRLNDLHPKSWYSVAWYPIYRVPEGNFRAAFLTFHSLGHLMRRSARIDSQSVQNCIVCPVVGLQSYNAQSECWFQPHHSPTNQAKGAPDLNASGILTDRLRTLEETASLMARAVVNKENVTSVNRHPDYEFFCSRKCW</sequence>
<dbReference type="EMBL" id="BTGU01000037">
    <property type="protein sequence ID" value="GMN51306.1"/>
    <property type="molecule type" value="Genomic_DNA"/>
</dbReference>
<feature type="compositionally biased region" description="Polar residues" evidence="1">
    <location>
        <begin position="235"/>
        <end position="244"/>
    </location>
</feature>
<accession>A0AA88AY01</accession>
<protein>
    <submittedName>
        <fullName evidence="2">Uncharacterized protein</fullName>
    </submittedName>
</protein>
<feature type="region of interest" description="Disordered" evidence="1">
    <location>
        <begin position="215"/>
        <end position="262"/>
    </location>
</feature>
<feature type="compositionally biased region" description="Basic residues" evidence="1">
    <location>
        <begin position="219"/>
        <end position="234"/>
    </location>
</feature>
<feature type="compositionally biased region" description="Basic and acidic residues" evidence="1">
    <location>
        <begin position="478"/>
        <end position="487"/>
    </location>
</feature>
<feature type="region of interest" description="Disordered" evidence="1">
    <location>
        <begin position="281"/>
        <end position="302"/>
    </location>
</feature>
<reference evidence="2" key="1">
    <citation type="submission" date="2023-07" db="EMBL/GenBank/DDBJ databases">
        <title>draft genome sequence of fig (Ficus carica).</title>
        <authorList>
            <person name="Takahashi T."/>
            <person name="Nishimura K."/>
        </authorList>
    </citation>
    <scope>NUCLEOTIDE SEQUENCE</scope>
</reference>
<feature type="compositionally biased region" description="Polar residues" evidence="1">
    <location>
        <begin position="468"/>
        <end position="477"/>
    </location>
</feature>
<feature type="compositionally biased region" description="Polar residues" evidence="1">
    <location>
        <begin position="415"/>
        <end position="425"/>
    </location>
</feature>
<keyword evidence="3" id="KW-1185">Reference proteome</keyword>